<name>A0A2R4DEF9_SALET</name>
<dbReference type="AlphaFoldDB" id="A0A2R4DEF9"/>
<reference evidence="1" key="2">
    <citation type="submission" date="2018-07" db="EMBL/GenBank/DDBJ databases">
        <authorList>
            <consortium name="NCBI Pathogen Detection Project"/>
        </authorList>
    </citation>
    <scope>NUCLEOTIDE SEQUENCE</scope>
    <source>
        <strain evidence="1">BCW_2665</strain>
    </source>
</reference>
<dbReference type="RefSeq" id="WP_000718702.1">
    <property type="nucleotide sequence ID" value="NZ_CP028196.1"/>
</dbReference>
<reference evidence="1" key="1">
    <citation type="journal article" date="2018" name="Genome Biol.">
        <title>SKESA: strategic k-mer extension for scrupulous assemblies.</title>
        <authorList>
            <person name="Souvorov A."/>
            <person name="Agarwala R."/>
            <person name="Lipman D.J."/>
        </authorList>
    </citation>
    <scope>NUCLEOTIDE SEQUENCE</scope>
    <source>
        <strain evidence="1">BCW_2665</strain>
    </source>
</reference>
<comment type="caution">
    <text evidence="1">The sequence shown here is derived from an EMBL/GenBank/DDBJ whole genome shotgun (WGS) entry which is preliminary data.</text>
</comment>
<dbReference type="EMBL" id="DAATGM010000002">
    <property type="protein sequence ID" value="HAE8239851.1"/>
    <property type="molecule type" value="Genomic_DNA"/>
</dbReference>
<sequence length="181" mass="20265">MAAFFREYRDTLLAFTGIIIALLSLWFTWSQRQEQIKHNHISVEPRMNAYFSNDGRVNKSGIYIINNGMGTAFVSAISVTVNGKKVEPVAGNIFVGAVQALGLDIQCFVIGGPRPNDSFKVGEEIFLIEARGTDERCSGDSLILRSAALDSARLDFVLDIESIYGDRFRYVYSQNKQIKRD</sequence>
<gene>
    <name evidence="1" type="ORF">G4174_000576</name>
</gene>
<protein>
    <submittedName>
        <fullName evidence="1">Uncharacterized protein</fullName>
    </submittedName>
</protein>
<organism evidence="1">
    <name type="scientific">Salmonella enterica subsp. enterica serovar Concord</name>
    <dbReference type="NCBI Taxonomy" id="483687"/>
    <lineage>
        <taxon>Bacteria</taxon>
        <taxon>Pseudomonadati</taxon>
        <taxon>Pseudomonadota</taxon>
        <taxon>Gammaproteobacteria</taxon>
        <taxon>Enterobacterales</taxon>
        <taxon>Enterobacteriaceae</taxon>
        <taxon>Salmonella</taxon>
    </lineage>
</organism>
<proteinExistence type="predicted"/>
<evidence type="ECO:0000313" key="1">
    <source>
        <dbReference type="EMBL" id="HAE8239851.1"/>
    </source>
</evidence>
<accession>A0A2R4DEF9</accession>